<dbReference type="eggNOG" id="COG3094">
    <property type="taxonomic scope" value="Bacteria"/>
</dbReference>
<dbReference type="RefSeq" id="WP_013030372.1">
    <property type="nucleotide sequence ID" value="NC_013959.1"/>
</dbReference>
<evidence type="ECO:0000256" key="1">
    <source>
        <dbReference type="SAM" id="Phobius"/>
    </source>
</evidence>
<dbReference type="AlphaFoldDB" id="D5CLM9"/>
<gene>
    <name evidence="2" type="ordered locus">Slit_2246</name>
</gene>
<feature type="transmembrane region" description="Helical" evidence="1">
    <location>
        <begin position="111"/>
        <end position="129"/>
    </location>
</feature>
<feature type="transmembrane region" description="Helical" evidence="1">
    <location>
        <begin position="20"/>
        <end position="38"/>
    </location>
</feature>
<accession>D5CLM9</accession>
<name>D5CLM9_SIDLE</name>
<dbReference type="EMBL" id="CP001965">
    <property type="protein sequence ID" value="ADE12474.1"/>
    <property type="molecule type" value="Genomic_DNA"/>
</dbReference>
<dbReference type="InterPro" id="IPR007360">
    <property type="entry name" value="SirB"/>
</dbReference>
<dbReference type="HOGENOM" id="CLU_123860_2_0_4"/>
<dbReference type="GO" id="GO:0005886">
    <property type="term" value="C:plasma membrane"/>
    <property type="evidence" value="ECO:0007669"/>
    <property type="project" value="TreeGrafter"/>
</dbReference>
<keyword evidence="1" id="KW-1133">Transmembrane helix</keyword>
<feature type="transmembrane region" description="Helical" evidence="1">
    <location>
        <begin position="50"/>
        <end position="73"/>
    </location>
</feature>
<keyword evidence="1" id="KW-0472">Membrane</keyword>
<dbReference type="PANTHER" id="PTHR39594:SF1">
    <property type="entry name" value="PROTEIN YCHQ"/>
    <property type="match status" value="1"/>
</dbReference>
<dbReference type="STRING" id="580332.Slit_2246"/>
<dbReference type="Proteomes" id="UP000001625">
    <property type="component" value="Chromosome"/>
</dbReference>
<organism evidence="2 3">
    <name type="scientific">Sideroxydans lithotrophicus (strain ES-1)</name>
    <dbReference type="NCBI Taxonomy" id="580332"/>
    <lineage>
        <taxon>Bacteria</taxon>
        <taxon>Pseudomonadati</taxon>
        <taxon>Pseudomonadota</taxon>
        <taxon>Betaproteobacteria</taxon>
        <taxon>Nitrosomonadales</taxon>
        <taxon>Gallionellaceae</taxon>
        <taxon>Sideroxydans</taxon>
    </lineage>
</organism>
<keyword evidence="3" id="KW-1185">Reference proteome</keyword>
<evidence type="ECO:0000313" key="3">
    <source>
        <dbReference type="Proteomes" id="UP000001625"/>
    </source>
</evidence>
<keyword evidence="1" id="KW-0812">Transmembrane</keyword>
<evidence type="ECO:0000313" key="2">
    <source>
        <dbReference type="EMBL" id="ADE12474.1"/>
    </source>
</evidence>
<dbReference type="Pfam" id="PF04247">
    <property type="entry name" value="SirB"/>
    <property type="match status" value="1"/>
</dbReference>
<proteinExistence type="predicted"/>
<dbReference type="PANTHER" id="PTHR39594">
    <property type="entry name" value="PROTEIN YCHQ"/>
    <property type="match status" value="1"/>
</dbReference>
<reference evidence="2 3" key="1">
    <citation type="submission" date="2010-03" db="EMBL/GenBank/DDBJ databases">
        <title>Complete sequence of Sideroxydans lithotrophicus ES-1.</title>
        <authorList>
            <consortium name="US DOE Joint Genome Institute"/>
            <person name="Lucas S."/>
            <person name="Copeland A."/>
            <person name="Lapidus A."/>
            <person name="Cheng J.-F."/>
            <person name="Bruce D."/>
            <person name="Goodwin L."/>
            <person name="Pitluck S."/>
            <person name="Munk A.C."/>
            <person name="Detter J.C."/>
            <person name="Han C."/>
            <person name="Tapia R."/>
            <person name="Larimer F."/>
            <person name="Land M."/>
            <person name="Hauser L."/>
            <person name="Kyrpides N."/>
            <person name="Ivanova N."/>
            <person name="Emerson D."/>
            <person name="Woyke T."/>
        </authorList>
    </citation>
    <scope>NUCLEOTIDE SEQUENCE [LARGE SCALE GENOMIC DNA]</scope>
    <source>
        <strain evidence="2 3">ES-1</strain>
    </source>
</reference>
<feature type="transmembrane region" description="Helical" evidence="1">
    <location>
        <begin position="79"/>
        <end position="99"/>
    </location>
</feature>
<protein>
    <submittedName>
        <fullName evidence="2">Invasion gene expression up-regulator SirB</fullName>
    </submittedName>
</protein>
<sequence>MLADRYLPHFILDMPLLKLVHIGCVILSYSLFFLRGVWMLRDSSSLQQHWVKVAPHIVDTALILSAITLAWQLGISPLAAPWLAAKIVALLLYIAVGMMALKLGKTKRVRLISWLMAQLLFFYMVSVAVTHDPLPWQIL</sequence>
<dbReference type="PIRSF" id="PIRSF005610">
    <property type="entry name" value="SirB"/>
    <property type="match status" value="1"/>
</dbReference>
<dbReference type="KEGG" id="slt:Slit_2246"/>